<dbReference type="EMBL" id="PGCK01000004">
    <property type="protein sequence ID" value="MCD1294522.1"/>
    <property type="molecule type" value="Genomic_DNA"/>
</dbReference>
<dbReference type="AlphaFoldDB" id="A0AAP2W5U8"/>
<keyword evidence="2" id="KW-1185">Reference proteome</keyword>
<protein>
    <submittedName>
        <fullName evidence="1">Uncharacterized protein</fullName>
    </submittedName>
</protein>
<name>A0AAP2W5U8_9EURY</name>
<sequence length="190" mass="21373">MLIDMQEFVDRPMGVDHQSSDDRSKEAEDLFDAEFKRTVAENGFLDAVCNGLLVIGKDFIITSQNYVARAKMGDLTGKCCYEALERSSSPCDFCPMVCPPQGDFEVSMRNTLPCADRWYKVMVHPIMDDDNNIIGVTEIYPDMIDRQTVMQDLCGFEEELQLLNSAVDDICNITKPNDVVTGPFDSFSQP</sequence>
<evidence type="ECO:0000313" key="1">
    <source>
        <dbReference type="EMBL" id="MCD1294522.1"/>
    </source>
</evidence>
<organism evidence="1 2">
    <name type="scientific">Methanooceanicella nereidis</name>
    <dbReference type="NCBI Taxonomy" id="2052831"/>
    <lineage>
        <taxon>Archaea</taxon>
        <taxon>Methanobacteriati</taxon>
        <taxon>Methanobacteriota</taxon>
        <taxon>Stenosarchaea group</taxon>
        <taxon>Methanomicrobia</taxon>
        <taxon>Methanocellales</taxon>
        <taxon>Methanocellaceae</taxon>
        <taxon>Methanooceanicella</taxon>
    </lineage>
</organism>
<gene>
    <name evidence="1" type="ORF">CUJ83_05845</name>
</gene>
<comment type="caution">
    <text evidence="1">The sequence shown here is derived from an EMBL/GenBank/DDBJ whole genome shotgun (WGS) entry which is preliminary data.</text>
</comment>
<proteinExistence type="predicted"/>
<dbReference type="Proteomes" id="UP001320159">
    <property type="component" value="Unassembled WGS sequence"/>
</dbReference>
<accession>A0AAP2W5U8</accession>
<evidence type="ECO:0000313" key="2">
    <source>
        <dbReference type="Proteomes" id="UP001320159"/>
    </source>
</evidence>
<reference evidence="1 2" key="1">
    <citation type="submission" date="2017-11" db="EMBL/GenBank/DDBJ databases">
        <title>Isolation and Characterization of Family Methanocellaceae Species from Potential Methane Hydrate Area Offshore Southwestern Taiwan.</title>
        <authorList>
            <person name="Zhang W.-L."/>
            <person name="Chen W.-C."/>
            <person name="Lai M.-C."/>
            <person name="Chen S.-C."/>
        </authorList>
    </citation>
    <scope>NUCLEOTIDE SEQUENCE [LARGE SCALE GENOMIC DNA]</scope>
    <source>
        <strain evidence="1 2">CWC-04</strain>
    </source>
</reference>